<organism evidence="2 3">
    <name type="scientific">Corynebacterium accolens</name>
    <dbReference type="NCBI Taxonomy" id="38284"/>
    <lineage>
        <taxon>Bacteria</taxon>
        <taxon>Bacillati</taxon>
        <taxon>Actinomycetota</taxon>
        <taxon>Actinomycetes</taxon>
        <taxon>Mycobacteriales</taxon>
        <taxon>Corynebacteriaceae</taxon>
        <taxon>Corynebacterium</taxon>
    </lineage>
</organism>
<evidence type="ECO:0000313" key="2">
    <source>
        <dbReference type="EMBL" id="PCC83883.1"/>
    </source>
</evidence>
<dbReference type="GO" id="GO:0048038">
    <property type="term" value="F:quinone binding"/>
    <property type="evidence" value="ECO:0007669"/>
    <property type="project" value="TreeGrafter"/>
</dbReference>
<dbReference type="EMBL" id="NWBP01000001">
    <property type="protein sequence ID" value="PCC83883.1"/>
    <property type="molecule type" value="Genomic_DNA"/>
</dbReference>
<dbReference type="PRINTS" id="PR00081">
    <property type="entry name" value="GDHRDH"/>
</dbReference>
<dbReference type="AlphaFoldDB" id="A0A2A4ALS5"/>
<dbReference type="PANTHER" id="PTHR42760:SF121">
    <property type="entry name" value="3-OXOACYL-(ACYL-CARRIER-PROTEIN) REDUCTASE"/>
    <property type="match status" value="1"/>
</dbReference>
<dbReference type="GO" id="GO:0006633">
    <property type="term" value="P:fatty acid biosynthetic process"/>
    <property type="evidence" value="ECO:0007669"/>
    <property type="project" value="TreeGrafter"/>
</dbReference>
<dbReference type="Gene3D" id="3.40.50.720">
    <property type="entry name" value="NAD(P)-binding Rossmann-like Domain"/>
    <property type="match status" value="1"/>
</dbReference>
<accession>A0A2A4ALS5</accession>
<evidence type="ECO:0000313" key="3">
    <source>
        <dbReference type="Proteomes" id="UP000218690"/>
    </source>
</evidence>
<name>A0A2A4ALS5_9CORY</name>
<dbReference type="SUPFAM" id="SSF51735">
    <property type="entry name" value="NAD(P)-binding Rossmann-fold domains"/>
    <property type="match status" value="1"/>
</dbReference>
<evidence type="ECO:0008006" key="4">
    <source>
        <dbReference type="Google" id="ProtNLM"/>
    </source>
</evidence>
<gene>
    <name evidence="2" type="ORF">COM45_00160</name>
</gene>
<dbReference type="Pfam" id="PF00106">
    <property type="entry name" value="adh_short"/>
    <property type="match status" value="1"/>
</dbReference>
<dbReference type="PANTHER" id="PTHR42760">
    <property type="entry name" value="SHORT-CHAIN DEHYDROGENASES/REDUCTASES FAMILY MEMBER"/>
    <property type="match status" value="1"/>
</dbReference>
<dbReference type="InterPro" id="IPR002347">
    <property type="entry name" value="SDR_fam"/>
</dbReference>
<proteinExistence type="inferred from homology"/>
<evidence type="ECO:0000256" key="1">
    <source>
        <dbReference type="ARBA" id="ARBA00006484"/>
    </source>
</evidence>
<sequence length="151" mass="15826">MAEAGGFDVIVNNAGIAPQILLEDITEEEVDKIFNVNYKGVLWGTQAAAKKFKELGHGGKIINATSQAGIKGNKGIPLYSSPKFAVRGLTQVTARDLADDGITVNAYAPGIVKTPLMKGLAEELAENAGKPAEVGLGAVHQGHFLGTPFRV</sequence>
<dbReference type="PRINTS" id="PR00080">
    <property type="entry name" value="SDRFAMILY"/>
</dbReference>
<reference evidence="2 3" key="1">
    <citation type="submission" date="2017-09" db="EMBL/GenBank/DDBJ databases">
        <title>Draft Genome Sequence of Corynebacterium accolens AH4003.</title>
        <authorList>
            <person name="Chen Y."/>
            <person name="Oosthuysen W.F."/>
            <person name="Kelley S."/>
            <person name="Horswill A."/>
        </authorList>
    </citation>
    <scope>NUCLEOTIDE SEQUENCE [LARGE SCALE GENOMIC DNA]</scope>
    <source>
        <strain evidence="2 3">AH4003</strain>
    </source>
</reference>
<dbReference type="GO" id="GO:0016616">
    <property type="term" value="F:oxidoreductase activity, acting on the CH-OH group of donors, NAD or NADP as acceptor"/>
    <property type="evidence" value="ECO:0007669"/>
    <property type="project" value="TreeGrafter"/>
</dbReference>
<dbReference type="Proteomes" id="UP000218690">
    <property type="component" value="Unassembled WGS sequence"/>
</dbReference>
<dbReference type="InterPro" id="IPR036291">
    <property type="entry name" value="NAD(P)-bd_dom_sf"/>
</dbReference>
<comment type="similarity">
    <text evidence="1">Belongs to the short-chain dehydrogenases/reductases (SDR) family.</text>
</comment>
<protein>
    <recommendedName>
        <fullName evidence="4">Diacetyl reductase</fullName>
    </recommendedName>
</protein>
<comment type="caution">
    <text evidence="2">The sequence shown here is derived from an EMBL/GenBank/DDBJ whole genome shotgun (WGS) entry which is preliminary data.</text>
</comment>